<gene>
    <name evidence="1" type="ORF">EZH22_24635</name>
</gene>
<keyword evidence="1" id="KW-0378">Hydrolase</keyword>
<name>A0A974PUR7_9HYPH</name>
<dbReference type="Gene3D" id="1.10.30.50">
    <property type="match status" value="1"/>
</dbReference>
<dbReference type="KEGG" id="xdi:EZH22_24635"/>
<dbReference type="Proteomes" id="UP000596427">
    <property type="component" value="Chromosome"/>
</dbReference>
<evidence type="ECO:0000313" key="1">
    <source>
        <dbReference type="EMBL" id="QRG09831.1"/>
    </source>
</evidence>
<dbReference type="EMBL" id="CP063362">
    <property type="protein sequence ID" value="QRG09831.1"/>
    <property type="molecule type" value="Genomic_DNA"/>
</dbReference>
<keyword evidence="2" id="KW-1185">Reference proteome</keyword>
<evidence type="ECO:0000313" key="2">
    <source>
        <dbReference type="Proteomes" id="UP000596427"/>
    </source>
</evidence>
<organism evidence="1 2">
    <name type="scientific">Xanthobacter dioxanivorans</name>
    <dbReference type="NCBI Taxonomy" id="2528964"/>
    <lineage>
        <taxon>Bacteria</taxon>
        <taxon>Pseudomonadati</taxon>
        <taxon>Pseudomonadota</taxon>
        <taxon>Alphaproteobacteria</taxon>
        <taxon>Hyphomicrobiales</taxon>
        <taxon>Xanthobacteraceae</taxon>
        <taxon>Xanthobacter</taxon>
    </lineage>
</organism>
<dbReference type="AlphaFoldDB" id="A0A974PUR7"/>
<dbReference type="GO" id="GO:0004519">
    <property type="term" value="F:endonuclease activity"/>
    <property type="evidence" value="ECO:0007669"/>
    <property type="project" value="UniProtKB-KW"/>
</dbReference>
<dbReference type="RefSeq" id="WP_203196748.1">
    <property type="nucleotide sequence ID" value="NZ_CP063362.1"/>
</dbReference>
<proteinExistence type="predicted"/>
<protein>
    <submittedName>
        <fullName evidence="1">HNH endonuclease</fullName>
    </submittedName>
</protein>
<reference evidence="1 2" key="1">
    <citation type="submission" date="2020-10" db="EMBL/GenBank/DDBJ databases">
        <title>Degradation of 1,4-Dioxane by Xanthobacter sp. YN2, via a Novel Group-2 Soluble Di-Iron Monooxygenase.</title>
        <authorList>
            <person name="Ma F."/>
            <person name="Wang Y."/>
            <person name="Yang J."/>
            <person name="Guo H."/>
            <person name="Su D."/>
            <person name="Yu L."/>
        </authorList>
    </citation>
    <scope>NUCLEOTIDE SEQUENCE [LARGE SCALE GENOMIC DNA]</scope>
    <source>
        <strain evidence="1 2">YN2</strain>
    </source>
</reference>
<keyword evidence="1" id="KW-0255">Endonuclease</keyword>
<accession>A0A974PUR7</accession>
<sequence length="133" mass="14872">MARAVEEWIATSPDAKIPDRVKLRIWAREEGRCYLTGKKIRPGDAYEFEHKLALCLGGEHRESNIALALKDAHKAKTAEDVALRAKSDRIRKRHLGIRQPSHMAGARTSRVKRKINGQVVDRATGEPIGGKGR</sequence>
<keyword evidence="1" id="KW-0540">Nuclease</keyword>